<evidence type="ECO:0000256" key="12">
    <source>
        <dbReference type="ARBA" id="ARBA00037975"/>
    </source>
</evidence>
<comment type="subcellular location">
    <subcellularLocation>
        <location evidence="2">Cell membrane</location>
        <topology evidence="2">Multi-pass membrane protein</topology>
    </subcellularLocation>
</comment>
<evidence type="ECO:0000256" key="9">
    <source>
        <dbReference type="ARBA" id="ARBA00022989"/>
    </source>
</evidence>
<comment type="cofactor">
    <cofactor evidence="1">
        <name>heme b</name>
        <dbReference type="ChEBI" id="CHEBI:60344"/>
    </cofactor>
</comment>
<evidence type="ECO:0000313" key="15">
    <source>
        <dbReference type="EMBL" id="TCV89012.1"/>
    </source>
</evidence>
<dbReference type="GO" id="GO:0046872">
    <property type="term" value="F:metal ion binding"/>
    <property type="evidence" value="ECO:0007669"/>
    <property type="project" value="UniProtKB-KW"/>
</dbReference>
<feature type="transmembrane region" description="Helical" evidence="13">
    <location>
        <begin position="89"/>
        <end position="108"/>
    </location>
</feature>
<keyword evidence="16" id="KW-1185">Reference proteome</keyword>
<feature type="domain" description="Cytochrome b561 bacterial/Ni-hydrogenase" evidence="14">
    <location>
        <begin position="7"/>
        <end position="176"/>
    </location>
</feature>
<keyword evidence="11 13" id="KW-0472">Membrane</keyword>
<keyword evidence="5" id="KW-0349">Heme</keyword>
<dbReference type="GO" id="GO:0005886">
    <property type="term" value="C:plasma membrane"/>
    <property type="evidence" value="ECO:0007669"/>
    <property type="project" value="UniProtKB-SubCell"/>
</dbReference>
<dbReference type="GO" id="GO:0009055">
    <property type="term" value="F:electron transfer activity"/>
    <property type="evidence" value="ECO:0007669"/>
    <property type="project" value="InterPro"/>
</dbReference>
<dbReference type="RefSeq" id="WP_124945956.1">
    <property type="nucleotide sequence ID" value="NZ_BHVT01000020.1"/>
</dbReference>
<name>A0A4R3YB63_9PROT</name>
<evidence type="ECO:0000256" key="11">
    <source>
        <dbReference type="ARBA" id="ARBA00023136"/>
    </source>
</evidence>
<dbReference type="AlphaFoldDB" id="A0A4R3YB63"/>
<dbReference type="GO" id="GO:0020037">
    <property type="term" value="F:heme binding"/>
    <property type="evidence" value="ECO:0007669"/>
    <property type="project" value="TreeGrafter"/>
</dbReference>
<evidence type="ECO:0000256" key="2">
    <source>
        <dbReference type="ARBA" id="ARBA00004651"/>
    </source>
</evidence>
<accession>A0A4R3YB63</accession>
<dbReference type="PANTHER" id="PTHR30529">
    <property type="entry name" value="CYTOCHROME B561"/>
    <property type="match status" value="1"/>
</dbReference>
<comment type="caution">
    <text evidence="15">The sequence shown here is derived from an EMBL/GenBank/DDBJ whole genome shotgun (WGS) entry which is preliminary data.</text>
</comment>
<keyword evidence="3" id="KW-0813">Transport</keyword>
<keyword evidence="8" id="KW-0249">Electron transport</keyword>
<keyword evidence="9 13" id="KW-1133">Transmembrane helix</keyword>
<dbReference type="OrthoDB" id="8723024at2"/>
<evidence type="ECO:0000259" key="14">
    <source>
        <dbReference type="Pfam" id="PF01292"/>
    </source>
</evidence>
<dbReference type="InterPro" id="IPR016174">
    <property type="entry name" value="Di-haem_cyt_TM"/>
</dbReference>
<dbReference type="InterPro" id="IPR011577">
    <property type="entry name" value="Cyt_b561_bac/Ni-Hgenase"/>
</dbReference>
<sequence>MKHSTSYTKTAITIHWLVAFLIIGTFPIGMIMSDLPFSPFKLQLISYHKWLGVTIFLLAIARLSWRVTHTPPPLPSTMPTWQKHAANSLHHLIYILLFLIPITGWLMSSAKGFQTVYLGVFPLPDLIGKDKALGNLLEEVHQTLNFFFLGVIIVHVGAALKHYFIDRDNILGRMIPFLNKEQGK</sequence>
<evidence type="ECO:0000256" key="13">
    <source>
        <dbReference type="SAM" id="Phobius"/>
    </source>
</evidence>
<evidence type="ECO:0000256" key="3">
    <source>
        <dbReference type="ARBA" id="ARBA00022448"/>
    </source>
</evidence>
<dbReference type="EMBL" id="SMCO01000003">
    <property type="protein sequence ID" value="TCV89012.1"/>
    <property type="molecule type" value="Genomic_DNA"/>
</dbReference>
<evidence type="ECO:0000256" key="1">
    <source>
        <dbReference type="ARBA" id="ARBA00001970"/>
    </source>
</evidence>
<evidence type="ECO:0000256" key="5">
    <source>
        <dbReference type="ARBA" id="ARBA00022617"/>
    </source>
</evidence>
<feature type="transmembrane region" description="Helical" evidence="13">
    <location>
        <begin position="12"/>
        <end position="30"/>
    </location>
</feature>
<feature type="transmembrane region" description="Helical" evidence="13">
    <location>
        <begin position="50"/>
        <end position="68"/>
    </location>
</feature>
<protein>
    <submittedName>
        <fullName evidence="15">Cytochrome b561</fullName>
    </submittedName>
</protein>
<keyword evidence="10" id="KW-0408">Iron</keyword>
<dbReference type="SUPFAM" id="SSF81342">
    <property type="entry name" value="Transmembrane di-heme cytochromes"/>
    <property type="match status" value="1"/>
</dbReference>
<dbReference type="GO" id="GO:0022904">
    <property type="term" value="P:respiratory electron transport chain"/>
    <property type="evidence" value="ECO:0007669"/>
    <property type="project" value="InterPro"/>
</dbReference>
<evidence type="ECO:0000256" key="7">
    <source>
        <dbReference type="ARBA" id="ARBA00022723"/>
    </source>
</evidence>
<dbReference type="InterPro" id="IPR052168">
    <property type="entry name" value="Cytochrome_b561_oxidase"/>
</dbReference>
<comment type="similarity">
    <text evidence="12">Belongs to the cytochrome b561 family.</text>
</comment>
<keyword evidence="6 13" id="KW-0812">Transmembrane</keyword>
<dbReference type="Proteomes" id="UP000295367">
    <property type="component" value="Unassembled WGS sequence"/>
</dbReference>
<evidence type="ECO:0000256" key="8">
    <source>
        <dbReference type="ARBA" id="ARBA00022982"/>
    </source>
</evidence>
<gene>
    <name evidence="15" type="ORF">EDC63_10384</name>
</gene>
<proteinExistence type="inferred from homology"/>
<dbReference type="PANTHER" id="PTHR30529:SF1">
    <property type="entry name" value="CYTOCHROME B561 HOMOLOG 2"/>
    <property type="match status" value="1"/>
</dbReference>
<evidence type="ECO:0000256" key="10">
    <source>
        <dbReference type="ARBA" id="ARBA00023004"/>
    </source>
</evidence>
<feature type="transmembrane region" description="Helical" evidence="13">
    <location>
        <begin position="146"/>
        <end position="164"/>
    </location>
</feature>
<reference evidence="15 16" key="1">
    <citation type="submission" date="2019-03" db="EMBL/GenBank/DDBJ databases">
        <title>Genomic Encyclopedia of Type Strains, Phase IV (KMG-IV): sequencing the most valuable type-strain genomes for metagenomic binning, comparative biology and taxonomic classification.</title>
        <authorList>
            <person name="Goeker M."/>
        </authorList>
    </citation>
    <scope>NUCLEOTIDE SEQUENCE [LARGE SCALE GENOMIC DNA]</scope>
    <source>
        <strain evidence="15 16">DSM 100309</strain>
    </source>
</reference>
<keyword evidence="7" id="KW-0479">Metal-binding</keyword>
<keyword evidence="4" id="KW-1003">Cell membrane</keyword>
<evidence type="ECO:0000256" key="4">
    <source>
        <dbReference type="ARBA" id="ARBA00022475"/>
    </source>
</evidence>
<evidence type="ECO:0000256" key="6">
    <source>
        <dbReference type="ARBA" id="ARBA00022692"/>
    </source>
</evidence>
<organism evidence="15 16">
    <name type="scientific">Sulfurirhabdus autotrophica</name>
    <dbReference type="NCBI Taxonomy" id="1706046"/>
    <lineage>
        <taxon>Bacteria</taxon>
        <taxon>Pseudomonadati</taxon>
        <taxon>Pseudomonadota</taxon>
        <taxon>Betaproteobacteria</taxon>
        <taxon>Nitrosomonadales</taxon>
        <taxon>Sulfuricellaceae</taxon>
        <taxon>Sulfurirhabdus</taxon>
    </lineage>
</organism>
<evidence type="ECO:0000313" key="16">
    <source>
        <dbReference type="Proteomes" id="UP000295367"/>
    </source>
</evidence>
<dbReference type="Pfam" id="PF01292">
    <property type="entry name" value="Ni_hydr_CYTB"/>
    <property type="match status" value="1"/>
</dbReference>